<dbReference type="STRING" id="1149755.A0A2J6S415"/>
<keyword evidence="3" id="KW-1185">Reference proteome</keyword>
<dbReference type="Proteomes" id="UP000235786">
    <property type="component" value="Unassembled WGS sequence"/>
</dbReference>
<feature type="signal peptide" evidence="1">
    <location>
        <begin position="1"/>
        <end position="23"/>
    </location>
</feature>
<dbReference type="AlphaFoldDB" id="A0A2J6S415"/>
<gene>
    <name evidence="2" type="ORF">L207DRAFT_617179</name>
</gene>
<evidence type="ECO:0000313" key="2">
    <source>
        <dbReference type="EMBL" id="PMD45519.1"/>
    </source>
</evidence>
<dbReference type="Gene3D" id="3.50.50.60">
    <property type="entry name" value="FAD/NAD(P)-binding domain"/>
    <property type="match status" value="1"/>
</dbReference>
<feature type="chain" id="PRO_5014400304" description="Amine oxidase domain-containing protein" evidence="1">
    <location>
        <begin position="24"/>
        <end position="354"/>
    </location>
</feature>
<evidence type="ECO:0000256" key="1">
    <source>
        <dbReference type="SAM" id="SignalP"/>
    </source>
</evidence>
<dbReference type="OrthoDB" id="68575at2759"/>
<reference evidence="2 3" key="1">
    <citation type="submission" date="2016-04" db="EMBL/GenBank/DDBJ databases">
        <title>A degradative enzymes factory behind the ericoid mycorrhizal symbiosis.</title>
        <authorList>
            <consortium name="DOE Joint Genome Institute"/>
            <person name="Martino E."/>
            <person name="Morin E."/>
            <person name="Grelet G."/>
            <person name="Kuo A."/>
            <person name="Kohler A."/>
            <person name="Daghino S."/>
            <person name="Barry K."/>
            <person name="Choi C."/>
            <person name="Cichocki N."/>
            <person name="Clum A."/>
            <person name="Copeland A."/>
            <person name="Hainaut M."/>
            <person name="Haridas S."/>
            <person name="Labutti K."/>
            <person name="Lindquist E."/>
            <person name="Lipzen A."/>
            <person name="Khouja H.-R."/>
            <person name="Murat C."/>
            <person name="Ohm R."/>
            <person name="Olson A."/>
            <person name="Spatafora J."/>
            <person name="Veneault-Fourrey C."/>
            <person name="Henrissat B."/>
            <person name="Grigoriev I."/>
            <person name="Martin F."/>
            <person name="Perotto S."/>
        </authorList>
    </citation>
    <scope>NUCLEOTIDE SEQUENCE [LARGE SCALE GENOMIC DNA]</scope>
    <source>
        <strain evidence="2 3">F</strain>
    </source>
</reference>
<evidence type="ECO:0008006" key="4">
    <source>
        <dbReference type="Google" id="ProtNLM"/>
    </source>
</evidence>
<proteinExistence type="predicted"/>
<dbReference type="InterPro" id="IPR036188">
    <property type="entry name" value="FAD/NAD-bd_sf"/>
</dbReference>
<organism evidence="2 3">
    <name type="scientific">Hyaloscypha variabilis (strain UAMH 11265 / GT02V1 / F)</name>
    <name type="common">Meliniomyces variabilis</name>
    <dbReference type="NCBI Taxonomy" id="1149755"/>
    <lineage>
        <taxon>Eukaryota</taxon>
        <taxon>Fungi</taxon>
        <taxon>Dikarya</taxon>
        <taxon>Ascomycota</taxon>
        <taxon>Pezizomycotina</taxon>
        <taxon>Leotiomycetes</taxon>
        <taxon>Helotiales</taxon>
        <taxon>Hyaloscyphaceae</taxon>
        <taxon>Hyaloscypha</taxon>
        <taxon>Hyaloscypha variabilis</taxon>
    </lineage>
</organism>
<dbReference type="EMBL" id="KZ613940">
    <property type="protein sequence ID" value="PMD45519.1"/>
    <property type="molecule type" value="Genomic_DNA"/>
</dbReference>
<protein>
    <recommendedName>
        <fullName evidence="4">Amine oxidase domain-containing protein</fullName>
    </recommendedName>
</protein>
<name>A0A2J6S415_HYAVF</name>
<evidence type="ECO:0000313" key="3">
    <source>
        <dbReference type="Proteomes" id="UP000235786"/>
    </source>
</evidence>
<accession>A0A2J6S415</accession>
<sequence length="354" mass="38304">MPSFGGLLLGVALCMGFILQVLSAPTVVNAPDFSAANTISVDECLGGHTNTYLDPNTSLPVDYGVLGFQNMSIVTNYFARFNISLIKLPLEVPYTTKYVDLTTGKVVPTFATGGYLAPANHDNSELYPKAAKVLGSSVLYSSTMIQAQRQDNGTQKIVVRTPIGHKLIKAKKLLITIPPILDNLRPLGLDECERDVFSQWQYTTYFCGVVRNGIRANVSVTNTAANTTLNIPIAPYVVNFDYSGVADLHKFLTVFNVSQTSKQVEAFVKSNIQAMQAAGTIPASAPTIEALKNHTPTIMRVSADAIKNRFYSDLNALQGQHGTFWTGAAWAPDDSSLLWAFTEGILTSLVEALG</sequence>
<keyword evidence="1" id="KW-0732">Signal</keyword>